<feature type="non-terminal residue" evidence="9">
    <location>
        <position position="1"/>
    </location>
</feature>
<keyword evidence="1 7" id="KW-0493">Microtubule</keyword>
<accession>D8SDG4</accession>
<protein>
    <recommendedName>
        <fullName evidence="7">Kinesin-like protein</fullName>
    </recommendedName>
</protein>
<dbReference type="PANTHER" id="PTHR47968">
    <property type="entry name" value="CENTROMERE PROTEIN E"/>
    <property type="match status" value="1"/>
</dbReference>
<comment type="similarity">
    <text evidence="6 7">Belongs to the TRAFAC class myosin-kinesin ATPase superfamily. Kinesin family.</text>
</comment>
<dbReference type="GO" id="GO:0005874">
    <property type="term" value="C:microtubule"/>
    <property type="evidence" value="ECO:0007669"/>
    <property type="project" value="UniProtKB-KW"/>
</dbReference>
<proteinExistence type="inferred from homology"/>
<dbReference type="HOGENOM" id="CLU_001485_2_0_1"/>
<evidence type="ECO:0000256" key="7">
    <source>
        <dbReference type="RuleBase" id="RU000394"/>
    </source>
</evidence>
<keyword evidence="5 6" id="KW-0505">Motor protein</keyword>
<dbReference type="InParanoid" id="D8SDG4"/>
<evidence type="ECO:0000256" key="4">
    <source>
        <dbReference type="ARBA" id="ARBA00023054"/>
    </source>
</evidence>
<evidence type="ECO:0000256" key="3">
    <source>
        <dbReference type="ARBA" id="ARBA00022840"/>
    </source>
</evidence>
<dbReference type="KEGG" id="smo:SELMODRAFT_114360"/>
<dbReference type="Gramene" id="EFJ17508">
    <property type="protein sequence ID" value="EFJ17508"/>
    <property type="gene ID" value="SELMODRAFT_114360"/>
</dbReference>
<dbReference type="eggNOG" id="KOG0240">
    <property type="taxonomic scope" value="Eukaryota"/>
</dbReference>
<dbReference type="Gene3D" id="3.40.850.10">
    <property type="entry name" value="Kinesin motor domain"/>
    <property type="match status" value="1"/>
</dbReference>
<dbReference type="GO" id="GO:0005524">
    <property type="term" value="F:ATP binding"/>
    <property type="evidence" value="ECO:0007669"/>
    <property type="project" value="UniProtKB-UniRule"/>
</dbReference>
<sequence>FKFDAVLPPSATQADVYNVSAQAVIQDVLDGYNGTIMAYGQTGAGKTYTLSDMVFDDVGSFHSTGIIPRSAADIYIRAERDKDHEYRISMSYIQIYMEMIQDLLRPENSNLSIRETEAGGIFVAGIEEVQVKSIEDVMKLLMIGDRNRRFAFTRLNAHSSRSHTIAMLTVEKKAPGISEKVLVGKLFLVDLAGSERLKKSGSEGLRASEAMSVNMSLTALGKCISARADPSVLHVPFRDSKLTRLLQESLGGNAKTSLIVNIAPCSEYLQETLSSLQFGARVSVAMLKTIAIYKAFCFVRR</sequence>
<dbReference type="AlphaFoldDB" id="D8SDG4"/>
<organism evidence="10">
    <name type="scientific">Selaginella moellendorffii</name>
    <name type="common">Spikemoss</name>
    <dbReference type="NCBI Taxonomy" id="88036"/>
    <lineage>
        <taxon>Eukaryota</taxon>
        <taxon>Viridiplantae</taxon>
        <taxon>Streptophyta</taxon>
        <taxon>Embryophyta</taxon>
        <taxon>Tracheophyta</taxon>
        <taxon>Lycopodiopsida</taxon>
        <taxon>Selaginellales</taxon>
        <taxon>Selaginellaceae</taxon>
        <taxon>Selaginella</taxon>
    </lineage>
</organism>
<dbReference type="CDD" id="cd00106">
    <property type="entry name" value="KISc"/>
    <property type="match status" value="1"/>
</dbReference>
<dbReference type="Proteomes" id="UP000001514">
    <property type="component" value="Unassembled WGS sequence"/>
</dbReference>
<evidence type="ECO:0000313" key="9">
    <source>
        <dbReference type="EMBL" id="EFJ17508.1"/>
    </source>
</evidence>
<name>D8SDG4_SELML</name>
<dbReference type="InterPro" id="IPR027417">
    <property type="entry name" value="P-loop_NTPase"/>
</dbReference>
<keyword evidence="2 6" id="KW-0547">Nucleotide-binding</keyword>
<dbReference type="SMART" id="SM00129">
    <property type="entry name" value="KISc"/>
    <property type="match status" value="1"/>
</dbReference>
<feature type="domain" description="Kinesin motor" evidence="8">
    <location>
        <begin position="1"/>
        <end position="285"/>
    </location>
</feature>
<dbReference type="GO" id="GO:0007018">
    <property type="term" value="P:microtubule-based movement"/>
    <property type="evidence" value="ECO:0007669"/>
    <property type="project" value="InterPro"/>
</dbReference>
<dbReference type="GO" id="GO:0003777">
    <property type="term" value="F:microtubule motor activity"/>
    <property type="evidence" value="ECO:0007669"/>
    <property type="project" value="InterPro"/>
</dbReference>
<gene>
    <name evidence="9" type="ORF">SELMODRAFT_114360</name>
</gene>
<evidence type="ECO:0000256" key="6">
    <source>
        <dbReference type="PROSITE-ProRule" id="PRU00283"/>
    </source>
</evidence>
<dbReference type="EMBL" id="GL377613">
    <property type="protein sequence ID" value="EFJ17508.1"/>
    <property type="molecule type" value="Genomic_DNA"/>
</dbReference>
<dbReference type="PRINTS" id="PR00380">
    <property type="entry name" value="KINESINHEAVY"/>
</dbReference>
<dbReference type="PROSITE" id="PS00411">
    <property type="entry name" value="KINESIN_MOTOR_1"/>
    <property type="match status" value="1"/>
</dbReference>
<dbReference type="GO" id="GO:0008017">
    <property type="term" value="F:microtubule binding"/>
    <property type="evidence" value="ECO:0007669"/>
    <property type="project" value="InterPro"/>
</dbReference>
<reference evidence="9 10" key="1">
    <citation type="journal article" date="2011" name="Science">
        <title>The Selaginella genome identifies genetic changes associated with the evolution of vascular plants.</title>
        <authorList>
            <person name="Banks J.A."/>
            <person name="Nishiyama T."/>
            <person name="Hasebe M."/>
            <person name="Bowman J.L."/>
            <person name="Gribskov M."/>
            <person name="dePamphilis C."/>
            <person name="Albert V.A."/>
            <person name="Aono N."/>
            <person name="Aoyama T."/>
            <person name="Ambrose B.A."/>
            <person name="Ashton N.W."/>
            <person name="Axtell M.J."/>
            <person name="Barker E."/>
            <person name="Barker M.S."/>
            <person name="Bennetzen J.L."/>
            <person name="Bonawitz N.D."/>
            <person name="Chapple C."/>
            <person name="Cheng C."/>
            <person name="Correa L.G."/>
            <person name="Dacre M."/>
            <person name="DeBarry J."/>
            <person name="Dreyer I."/>
            <person name="Elias M."/>
            <person name="Engstrom E.M."/>
            <person name="Estelle M."/>
            <person name="Feng L."/>
            <person name="Finet C."/>
            <person name="Floyd S.K."/>
            <person name="Frommer W.B."/>
            <person name="Fujita T."/>
            <person name="Gramzow L."/>
            <person name="Gutensohn M."/>
            <person name="Harholt J."/>
            <person name="Hattori M."/>
            <person name="Heyl A."/>
            <person name="Hirai T."/>
            <person name="Hiwatashi Y."/>
            <person name="Ishikawa M."/>
            <person name="Iwata M."/>
            <person name="Karol K.G."/>
            <person name="Koehler B."/>
            <person name="Kolukisaoglu U."/>
            <person name="Kubo M."/>
            <person name="Kurata T."/>
            <person name="Lalonde S."/>
            <person name="Li K."/>
            <person name="Li Y."/>
            <person name="Litt A."/>
            <person name="Lyons E."/>
            <person name="Manning G."/>
            <person name="Maruyama T."/>
            <person name="Michael T.P."/>
            <person name="Mikami K."/>
            <person name="Miyazaki S."/>
            <person name="Morinaga S."/>
            <person name="Murata T."/>
            <person name="Mueller-Roeber B."/>
            <person name="Nelson D.R."/>
            <person name="Obara M."/>
            <person name="Oguri Y."/>
            <person name="Olmstead R.G."/>
            <person name="Onodera N."/>
            <person name="Petersen B.L."/>
            <person name="Pils B."/>
            <person name="Prigge M."/>
            <person name="Rensing S.A."/>
            <person name="Riano-Pachon D.M."/>
            <person name="Roberts A.W."/>
            <person name="Sato Y."/>
            <person name="Scheller H.V."/>
            <person name="Schulz B."/>
            <person name="Schulz C."/>
            <person name="Shakirov E.V."/>
            <person name="Shibagaki N."/>
            <person name="Shinohara N."/>
            <person name="Shippen D.E."/>
            <person name="Soerensen I."/>
            <person name="Sotooka R."/>
            <person name="Sugimoto N."/>
            <person name="Sugita M."/>
            <person name="Sumikawa N."/>
            <person name="Tanurdzic M."/>
            <person name="Theissen G."/>
            <person name="Ulvskov P."/>
            <person name="Wakazuki S."/>
            <person name="Weng J.K."/>
            <person name="Willats W.W."/>
            <person name="Wipf D."/>
            <person name="Wolf P.G."/>
            <person name="Yang L."/>
            <person name="Zimmer A.D."/>
            <person name="Zhu Q."/>
            <person name="Mitros T."/>
            <person name="Hellsten U."/>
            <person name="Loque D."/>
            <person name="Otillar R."/>
            <person name="Salamov A."/>
            <person name="Schmutz J."/>
            <person name="Shapiro H."/>
            <person name="Lindquist E."/>
            <person name="Lucas S."/>
            <person name="Rokhsar D."/>
            <person name="Grigoriev I.V."/>
        </authorList>
    </citation>
    <scope>NUCLEOTIDE SEQUENCE [LARGE SCALE GENOMIC DNA]</scope>
</reference>
<evidence type="ECO:0000256" key="2">
    <source>
        <dbReference type="ARBA" id="ARBA00022741"/>
    </source>
</evidence>
<dbReference type="PROSITE" id="PS50067">
    <property type="entry name" value="KINESIN_MOTOR_2"/>
    <property type="match status" value="1"/>
</dbReference>
<dbReference type="SUPFAM" id="SSF52540">
    <property type="entry name" value="P-loop containing nucleoside triphosphate hydrolases"/>
    <property type="match status" value="1"/>
</dbReference>
<keyword evidence="10" id="KW-1185">Reference proteome</keyword>
<dbReference type="InterPro" id="IPR019821">
    <property type="entry name" value="Kinesin_motor_CS"/>
</dbReference>
<keyword evidence="3 6" id="KW-0067">ATP-binding</keyword>
<dbReference type="PANTHER" id="PTHR47968:SF36">
    <property type="entry name" value="KINESIN HEAVY CHAIN ISOFORM X1"/>
    <property type="match status" value="1"/>
</dbReference>
<evidence type="ECO:0000256" key="1">
    <source>
        <dbReference type="ARBA" id="ARBA00022701"/>
    </source>
</evidence>
<dbReference type="InterPro" id="IPR036961">
    <property type="entry name" value="Kinesin_motor_dom_sf"/>
</dbReference>
<evidence type="ECO:0000313" key="10">
    <source>
        <dbReference type="Proteomes" id="UP000001514"/>
    </source>
</evidence>
<evidence type="ECO:0000256" key="5">
    <source>
        <dbReference type="ARBA" id="ARBA00023175"/>
    </source>
</evidence>
<dbReference type="Pfam" id="PF00225">
    <property type="entry name" value="Kinesin"/>
    <property type="match status" value="1"/>
</dbReference>
<keyword evidence="4" id="KW-0175">Coiled coil</keyword>
<dbReference type="InterPro" id="IPR001752">
    <property type="entry name" value="Kinesin_motor_dom"/>
</dbReference>
<evidence type="ECO:0000259" key="8">
    <source>
        <dbReference type="PROSITE" id="PS50067"/>
    </source>
</evidence>
<feature type="binding site" evidence="6">
    <location>
        <begin position="40"/>
        <end position="47"/>
    </location>
    <ligand>
        <name>ATP</name>
        <dbReference type="ChEBI" id="CHEBI:30616"/>
    </ligand>
</feature>
<dbReference type="InterPro" id="IPR027640">
    <property type="entry name" value="Kinesin-like_fam"/>
</dbReference>
<dbReference type="STRING" id="88036.D8SDG4"/>
<dbReference type="OMA" id="HCILASQ"/>